<evidence type="ECO:0000313" key="5">
    <source>
        <dbReference type="EMBL" id="GAA3534983.1"/>
    </source>
</evidence>
<evidence type="ECO:0000256" key="2">
    <source>
        <dbReference type="ARBA" id="ARBA00023125"/>
    </source>
</evidence>
<dbReference type="EMBL" id="BAAAZN010000003">
    <property type="protein sequence ID" value="GAA3534983.1"/>
    <property type="molecule type" value="Genomic_DNA"/>
</dbReference>
<protein>
    <recommendedName>
        <fullName evidence="4">GntR C-terminal domain-containing protein</fullName>
    </recommendedName>
</protein>
<dbReference type="Gene3D" id="1.20.120.530">
    <property type="entry name" value="GntR ligand-binding domain-like"/>
    <property type="match status" value="1"/>
</dbReference>
<feature type="domain" description="GntR C-terminal" evidence="4">
    <location>
        <begin position="17"/>
        <end position="86"/>
    </location>
</feature>
<gene>
    <name evidence="5" type="ORF">GCM10022222_18220</name>
</gene>
<dbReference type="InterPro" id="IPR008920">
    <property type="entry name" value="TF_FadR/GntR_C"/>
</dbReference>
<name>A0ABP6VFP6_9PSEU</name>
<sequence length="100" mass="11042">MGSPHLAGDDDRRATQARFAATRVDDATLDRLSAIVDEIANPTQEDPAAQQRLAHRFDEVLAETTGNAVLDGLIASVSVFGAQRRARQRRRAHALRERRP</sequence>
<keyword evidence="1" id="KW-0805">Transcription regulation</keyword>
<keyword evidence="2" id="KW-0238">DNA-binding</keyword>
<dbReference type="RefSeq" id="WP_344857482.1">
    <property type="nucleotide sequence ID" value="NZ_BAAAZN010000003.1"/>
</dbReference>
<keyword evidence="3" id="KW-0804">Transcription</keyword>
<dbReference type="SUPFAM" id="SSF48008">
    <property type="entry name" value="GntR ligand-binding domain-like"/>
    <property type="match status" value="1"/>
</dbReference>
<accession>A0ABP6VFP6</accession>
<evidence type="ECO:0000259" key="4">
    <source>
        <dbReference type="Pfam" id="PF07729"/>
    </source>
</evidence>
<comment type="caution">
    <text evidence="5">The sequence shown here is derived from an EMBL/GenBank/DDBJ whole genome shotgun (WGS) entry which is preliminary data.</text>
</comment>
<dbReference type="InterPro" id="IPR011711">
    <property type="entry name" value="GntR_C"/>
</dbReference>
<proteinExistence type="predicted"/>
<evidence type="ECO:0000313" key="6">
    <source>
        <dbReference type="Proteomes" id="UP001500689"/>
    </source>
</evidence>
<dbReference type="Pfam" id="PF07729">
    <property type="entry name" value="FCD"/>
    <property type="match status" value="1"/>
</dbReference>
<keyword evidence="6" id="KW-1185">Reference proteome</keyword>
<reference evidence="6" key="1">
    <citation type="journal article" date="2019" name="Int. J. Syst. Evol. Microbiol.">
        <title>The Global Catalogue of Microorganisms (GCM) 10K type strain sequencing project: providing services to taxonomists for standard genome sequencing and annotation.</title>
        <authorList>
            <consortium name="The Broad Institute Genomics Platform"/>
            <consortium name="The Broad Institute Genome Sequencing Center for Infectious Disease"/>
            <person name="Wu L."/>
            <person name="Ma J."/>
        </authorList>
    </citation>
    <scope>NUCLEOTIDE SEQUENCE [LARGE SCALE GENOMIC DNA]</scope>
    <source>
        <strain evidence="6">JCM 16898</strain>
    </source>
</reference>
<organism evidence="5 6">
    <name type="scientific">Amycolatopsis ultiminotia</name>
    <dbReference type="NCBI Taxonomy" id="543629"/>
    <lineage>
        <taxon>Bacteria</taxon>
        <taxon>Bacillati</taxon>
        <taxon>Actinomycetota</taxon>
        <taxon>Actinomycetes</taxon>
        <taxon>Pseudonocardiales</taxon>
        <taxon>Pseudonocardiaceae</taxon>
        <taxon>Amycolatopsis</taxon>
    </lineage>
</organism>
<evidence type="ECO:0000256" key="3">
    <source>
        <dbReference type="ARBA" id="ARBA00023163"/>
    </source>
</evidence>
<dbReference type="Proteomes" id="UP001500689">
    <property type="component" value="Unassembled WGS sequence"/>
</dbReference>
<evidence type="ECO:0000256" key="1">
    <source>
        <dbReference type="ARBA" id="ARBA00023015"/>
    </source>
</evidence>